<dbReference type="InterPro" id="IPR022694">
    <property type="entry name" value="3-OHacyl-CoA_DH"/>
</dbReference>
<evidence type="ECO:0000313" key="15">
    <source>
        <dbReference type="Proteomes" id="UP001566132"/>
    </source>
</evidence>
<dbReference type="InterPro" id="IPR013328">
    <property type="entry name" value="6PGD_dom2"/>
</dbReference>
<comment type="catalytic activity">
    <reaction evidence="10">
        <text>a (3S)-3-hydroxyacyl-CoA + NAD(+) = a 3-oxoacyl-CoA + NADH + H(+)</text>
        <dbReference type="Rhea" id="RHEA:22432"/>
        <dbReference type="ChEBI" id="CHEBI:15378"/>
        <dbReference type="ChEBI" id="CHEBI:57318"/>
        <dbReference type="ChEBI" id="CHEBI:57540"/>
        <dbReference type="ChEBI" id="CHEBI:57945"/>
        <dbReference type="ChEBI" id="CHEBI:90726"/>
        <dbReference type="EC" id="1.1.1.35"/>
    </reaction>
</comment>
<dbReference type="EMBL" id="JBDJPC010000007">
    <property type="protein sequence ID" value="KAL1494538.1"/>
    <property type="molecule type" value="Genomic_DNA"/>
</dbReference>
<evidence type="ECO:0000256" key="10">
    <source>
        <dbReference type="ARBA" id="ARBA00049556"/>
    </source>
</evidence>
<comment type="caution">
    <text evidence="14">The sequence shown here is derived from an EMBL/GenBank/DDBJ whole genome shotgun (WGS) entry which is preliminary data.</text>
</comment>
<dbReference type="Gene3D" id="3.40.50.720">
    <property type="entry name" value="NAD(P)-binding Rossmann-like Domain"/>
    <property type="match status" value="1"/>
</dbReference>
<sequence>MASFSLVKRAFSSTSCRHTIKNVTVIGGGLMGSGIAQIAAQSGNQVTLVEVNPELLKKAETSIVTNLSRVAKKVYKDDTAAIQKYVEEAKSRIQGSTNPSTAVSDADLVVEAIVENLEVKHKLFKALDEAAPAKTLFASNTSSLSIGEIASVVNRKDRFGGLHFFNPVPVMKLLEIVKIPEQSEETYQAFLAWGKSVGKTCVTCKDTPGFIVNRLLVPYLAEAIRMLERGDASPRDIDTAMKLGAGHPMGPVELADYVGHDTTNSILEGWHKKYPDNPLFVPCDSTKELVRQKKLGVKTGEGYYKYNNLKYWLENKSKTVSNKEEWRRQYKLWKFKMKKQRNKDLPLFT</sequence>
<dbReference type="InterPro" id="IPR006180">
    <property type="entry name" value="3-OHacyl-CoA_DH_CS"/>
</dbReference>
<proteinExistence type="inferred from homology"/>
<evidence type="ECO:0000256" key="2">
    <source>
        <dbReference type="ARBA" id="ARBA00005005"/>
    </source>
</evidence>
<dbReference type="PANTHER" id="PTHR43561">
    <property type="match status" value="1"/>
</dbReference>
<keyword evidence="9" id="KW-0496">Mitochondrion</keyword>
<comment type="subcellular location">
    <subcellularLocation>
        <location evidence="1">Mitochondrion matrix</location>
    </subcellularLocation>
</comment>
<dbReference type="InterPro" id="IPR052242">
    <property type="entry name" value="Mito_3-hydroxyacyl-CoA_DH"/>
</dbReference>
<evidence type="ECO:0000256" key="8">
    <source>
        <dbReference type="ARBA" id="ARBA00023098"/>
    </source>
</evidence>
<dbReference type="InterPro" id="IPR008927">
    <property type="entry name" value="6-PGluconate_DH-like_C_sf"/>
</dbReference>
<dbReference type="GO" id="GO:0005759">
    <property type="term" value="C:mitochondrial matrix"/>
    <property type="evidence" value="ECO:0007669"/>
    <property type="project" value="UniProtKB-SubCell"/>
</dbReference>
<evidence type="ECO:0000256" key="4">
    <source>
        <dbReference type="ARBA" id="ARBA00013000"/>
    </source>
</evidence>
<evidence type="ECO:0000256" key="9">
    <source>
        <dbReference type="ARBA" id="ARBA00023128"/>
    </source>
</evidence>
<reference evidence="14 15" key="1">
    <citation type="submission" date="2024-05" db="EMBL/GenBank/DDBJ databases">
        <title>Genetic variation in Jamaican populations of the coffee berry borer (Hypothenemus hampei).</title>
        <authorList>
            <person name="Errbii M."/>
            <person name="Myrie A."/>
        </authorList>
    </citation>
    <scope>NUCLEOTIDE SEQUENCE [LARGE SCALE GENOMIC DNA]</scope>
    <source>
        <strain evidence="14">JA-Hopewell-2020-01-JO</strain>
        <tissue evidence="14">Whole body</tissue>
    </source>
</reference>
<feature type="domain" description="3-hydroxyacyl-CoA dehydrogenase C-terminal" evidence="12">
    <location>
        <begin position="209"/>
        <end position="306"/>
    </location>
</feature>
<dbReference type="SUPFAM" id="SSF48179">
    <property type="entry name" value="6-phosphogluconate dehydrogenase C-terminal domain-like"/>
    <property type="match status" value="1"/>
</dbReference>
<evidence type="ECO:0000256" key="1">
    <source>
        <dbReference type="ARBA" id="ARBA00004305"/>
    </source>
</evidence>
<evidence type="ECO:0000259" key="12">
    <source>
        <dbReference type="Pfam" id="PF00725"/>
    </source>
</evidence>
<evidence type="ECO:0000256" key="6">
    <source>
        <dbReference type="ARBA" id="ARBA00023002"/>
    </source>
</evidence>
<evidence type="ECO:0000256" key="11">
    <source>
        <dbReference type="PIRSR" id="PIRSR000105-1"/>
    </source>
</evidence>
<dbReference type="Proteomes" id="UP001566132">
    <property type="component" value="Unassembled WGS sequence"/>
</dbReference>
<name>A0ABD1EIL0_HYPHA</name>
<evidence type="ECO:0000256" key="7">
    <source>
        <dbReference type="ARBA" id="ARBA00023027"/>
    </source>
</evidence>
<dbReference type="PIRSF" id="PIRSF000105">
    <property type="entry name" value="HCDH"/>
    <property type="match status" value="1"/>
</dbReference>
<dbReference type="PANTHER" id="PTHR43561:SF3">
    <property type="entry name" value="HYDROXYACYL-COENZYME A DEHYDROGENASE, MITOCHONDRIAL"/>
    <property type="match status" value="1"/>
</dbReference>
<evidence type="ECO:0000256" key="5">
    <source>
        <dbReference type="ARBA" id="ARBA00022832"/>
    </source>
</evidence>
<evidence type="ECO:0000259" key="13">
    <source>
        <dbReference type="Pfam" id="PF02737"/>
    </source>
</evidence>
<feature type="domain" description="3-hydroxyacyl-CoA dehydrogenase NAD binding" evidence="13">
    <location>
        <begin position="22"/>
        <end position="207"/>
    </location>
</feature>
<dbReference type="Gene3D" id="1.10.1040.10">
    <property type="entry name" value="N-(1-d-carboxylethyl)-l-norvaline Dehydrogenase, domain 2"/>
    <property type="match status" value="1"/>
</dbReference>
<comment type="pathway">
    <text evidence="2">Lipid metabolism; fatty acid beta-oxidation.</text>
</comment>
<protein>
    <recommendedName>
        <fullName evidence="4">3-hydroxyacyl-CoA dehydrogenase</fullName>
        <ecNumber evidence="4">1.1.1.35</ecNumber>
    </recommendedName>
</protein>
<dbReference type="AlphaFoldDB" id="A0ABD1EIL0"/>
<dbReference type="InterPro" id="IPR006108">
    <property type="entry name" value="3HC_DH_C"/>
</dbReference>
<accession>A0ABD1EIL0</accession>
<dbReference type="FunFam" id="3.40.50.720:FF:000258">
    <property type="entry name" value="Hydroxyacyl-coenzyme A dehydrogenase, mitochondrial"/>
    <property type="match status" value="1"/>
</dbReference>
<dbReference type="EC" id="1.1.1.35" evidence="4"/>
<dbReference type="SUPFAM" id="SSF51735">
    <property type="entry name" value="NAD(P)-binding Rossmann-fold domains"/>
    <property type="match status" value="1"/>
</dbReference>
<organism evidence="14 15">
    <name type="scientific">Hypothenemus hampei</name>
    <name type="common">Coffee berry borer</name>
    <dbReference type="NCBI Taxonomy" id="57062"/>
    <lineage>
        <taxon>Eukaryota</taxon>
        <taxon>Metazoa</taxon>
        <taxon>Ecdysozoa</taxon>
        <taxon>Arthropoda</taxon>
        <taxon>Hexapoda</taxon>
        <taxon>Insecta</taxon>
        <taxon>Pterygota</taxon>
        <taxon>Neoptera</taxon>
        <taxon>Endopterygota</taxon>
        <taxon>Coleoptera</taxon>
        <taxon>Polyphaga</taxon>
        <taxon>Cucujiformia</taxon>
        <taxon>Curculionidae</taxon>
        <taxon>Scolytinae</taxon>
        <taxon>Hypothenemus</taxon>
    </lineage>
</organism>
<dbReference type="InterPro" id="IPR036291">
    <property type="entry name" value="NAD(P)-bd_dom_sf"/>
</dbReference>
<keyword evidence="5" id="KW-0276">Fatty acid metabolism</keyword>
<keyword evidence="15" id="KW-1185">Reference proteome</keyword>
<evidence type="ECO:0000256" key="3">
    <source>
        <dbReference type="ARBA" id="ARBA00009463"/>
    </source>
</evidence>
<evidence type="ECO:0000313" key="14">
    <source>
        <dbReference type="EMBL" id="KAL1494538.1"/>
    </source>
</evidence>
<keyword evidence="6" id="KW-0560">Oxidoreductase</keyword>
<dbReference type="PROSITE" id="PS00067">
    <property type="entry name" value="3HCDH"/>
    <property type="match status" value="1"/>
</dbReference>
<gene>
    <name evidence="14" type="ORF">ABEB36_010120</name>
</gene>
<keyword evidence="7" id="KW-0520">NAD</keyword>
<feature type="site" description="Important for catalytic activity" evidence="11">
    <location>
        <position position="163"/>
    </location>
</feature>
<keyword evidence="8" id="KW-0443">Lipid metabolism</keyword>
<dbReference type="Pfam" id="PF00725">
    <property type="entry name" value="3HCDH"/>
    <property type="match status" value="1"/>
</dbReference>
<comment type="similarity">
    <text evidence="3">Belongs to the 3-hydroxyacyl-CoA dehydrogenase family.</text>
</comment>
<dbReference type="GO" id="GO:0006631">
    <property type="term" value="P:fatty acid metabolic process"/>
    <property type="evidence" value="ECO:0007669"/>
    <property type="project" value="UniProtKB-KW"/>
</dbReference>
<dbReference type="Pfam" id="PF02737">
    <property type="entry name" value="3HCDH_N"/>
    <property type="match status" value="1"/>
</dbReference>
<dbReference type="GO" id="GO:0003857">
    <property type="term" value="F:(3S)-3-hydroxyacyl-CoA dehydrogenase (NAD+) activity"/>
    <property type="evidence" value="ECO:0007669"/>
    <property type="project" value="UniProtKB-EC"/>
</dbReference>
<dbReference type="InterPro" id="IPR006176">
    <property type="entry name" value="3-OHacyl-CoA_DH_NAD-bd"/>
</dbReference>